<gene>
    <name evidence="3" type="ORF">VZ95_00710</name>
</gene>
<name>A0A0F3IWI4_9PROT</name>
<sequence>MRRLALLTALLAPLAAQGFTLDAPIEQGRLIRGQTSPNATILLDGKTLPVTPDGKFVFGLARDAAGTITLTENGAATVLPIAARAWDIQRIEGLPPGKVNPDPEGLKRIQREAALIKAARSQVTNLAGFADAFRWPANGRISGIYGSQRILNGEPRSPHLGLDIAGPTGTAIRAPAAGRVVLAEPDLFFTGRTVMIDHGHGVGSIFAHLSASSVTVGQVIAAGQEIGAIGATGRVTGPHLHWGVYWGAVTLDPQPLMPTPAPAPLP</sequence>
<dbReference type="CDD" id="cd12797">
    <property type="entry name" value="M23_peptidase"/>
    <property type="match status" value="1"/>
</dbReference>
<organism evidence="3 4">
    <name type="scientific">Elstera litoralis</name>
    <dbReference type="NCBI Taxonomy" id="552518"/>
    <lineage>
        <taxon>Bacteria</taxon>
        <taxon>Pseudomonadati</taxon>
        <taxon>Pseudomonadota</taxon>
        <taxon>Alphaproteobacteria</taxon>
        <taxon>Rhodospirillales</taxon>
        <taxon>Rhodospirillaceae</taxon>
        <taxon>Elstera</taxon>
    </lineage>
</organism>
<keyword evidence="4" id="KW-1185">Reference proteome</keyword>
<dbReference type="InterPro" id="IPR050570">
    <property type="entry name" value="Cell_wall_metabolism_enzyme"/>
</dbReference>
<dbReference type="InterPro" id="IPR011055">
    <property type="entry name" value="Dup_hybrid_motif"/>
</dbReference>
<dbReference type="GO" id="GO:0004222">
    <property type="term" value="F:metalloendopeptidase activity"/>
    <property type="evidence" value="ECO:0007669"/>
    <property type="project" value="TreeGrafter"/>
</dbReference>
<evidence type="ECO:0000256" key="1">
    <source>
        <dbReference type="SAM" id="SignalP"/>
    </source>
</evidence>
<dbReference type="Proteomes" id="UP000033774">
    <property type="component" value="Unassembled WGS sequence"/>
</dbReference>
<dbReference type="PATRIC" id="fig|552518.3.peg.26"/>
<dbReference type="SUPFAM" id="SSF51261">
    <property type="entry name" value="Duplicated hybrid motif"/>
    <property type="match status" value="1"/>
</dbReference>
<dbReference type="OrthoDB" id="9815245at2"/>
<feature type="signal peptide" evidence="1">
    <location>
        <begin position="1"/>
        <end position="18"/>
    </location>
</feature>
<feature type="domain" description="M23ase beta-sheet core" evidence="2">
    <location>
        <begin position="158"/>
        <end position="253"/>
    </location>
</feature>
<evidence type="ECO:0000313" key="3">
    <source>
        <dbReference type="EMBL" id="KJV11090.1"/>
    </source>
</evidence>
<reference evidence="3 4" key="1">
    <citation type="submission" date="2015-03" db="EMBL/GenBank/DDBJ databases">
        <title>Draft genome sequence of Elstera litoralis.</title>
        <authorList>
            <person name="Rahalkar M.C."/>
            <person name="Dhakephalkar P.K."/>
            <person name="Pore S.D."/>
            <person name="Arora P."/>
            <person name="Kapse N.G."/>
            <person name="Pandit P.S."/>
        </authorList>
    </citation>
    <scope>NUCLEOTIDE SEQUENCE [LARGE SCALE GENOMIC DNA]</scope>
    <source>
        <strain evidence="3 4">Dia-1</strain>
    </source>
</reference>
<dbReference type="Gene3D" id="2.70.70.10">
    <property type="entry name" value="Glucose Permease (Domain IIA)"/>
    <property type="match status" value="1"/>
</dbReference>
<protein>
    <recommendedName>
        <fullName evidence="2">M23ase beta-sheet core domain-containing protein</fullName>
    </recommendedName>
</protein>
<dbReference type="InterPro" id="IPR016047">
    <property type="entry name" value="M23ase_b-sheet_dom"/>
</dbReference>
<dbReference type="PANTHER" id="PTHR21666">
    <property type="entry name" value="PEPTIDASE-RELATED"/>
    <property type="match status" value="1"/>
</dbReference>
<feature type="chain" id="PRO_5002462492" description="M23ase beta-sheet core domain-containing protein" evidence="1">
    <location>
        <begin position="19"/>
        <end position="266"/>
    </location>
</feature>
<dbReference type="AlphaFoldDB" id="A0A0F3IWI4"/>
<evidence type="ECO:0000313" key="4">
    <source>
        <dbReference type="Proteomes" id="UP000033774"/>
    </source>
</evidence>
<accession>A0A0F3IWI4</accession>
<proteinExistence type="predicted"/>
<dbReference type="EMBL" id="LAJY01000010">
    <property type="protein sequence ID" value="KJV11090.1"/>
    <property type="molecule type" value="Genomic_DNA"/>
</dbReference>
<dbReference type="PANTHER" id="PTHR21666:SF285">
    <property type="entry name" value="M23 FAMILY METALLOPEPTIDASE"/>
    <property type="match status" value="1"/>
</dbReference>
<keyword evidence="1" id="KW-0732">Signal</keyword>
<comment type="caution">
    <text evidence="3">The sequence shown here is derived from an EMBL/GenBank/DDBJ whole genome shotgun (WGS) entry which is preliminary data.</text>
</comment>
<evidence type="ECO:0000259" key="2">
    <source>
        <dbReference type="Pfam" id="PF01551"/>
    </source>
</evidence>
<dbReference type="Pfam" id="PF01551">
    <property type="entry name" value="Peptidase_M23"/>
    <property type="match status" value="1"/>
</dbReference>
<dbReference type="FunFam" id="2.70.70.10:FF:000019">
    <property type="entry name" value="M23 family peptidase"/>
    <property type="match status" value="1"/>
</dbReference>